<dbReference type="InterPro" id="IPR050479">
    <property type="entry name" value="CYP11_CYP27_families"/>
</dbReference>
<keyword evidence="3" id="KW-0349">Heme</keyword>
<dbReference type="OrthoDB" id="3945418at2759"/>
<evidence type="ECO:0000256" key="6">
    <source>
        <dbReference type="ARBA" id="ARBA00023004"/>
    </source>
</evidence>
<keyword evidence="9" id="KW-1185">Reference proteome</keyword>
<protein>
    <submittedName>
        <fullName evidence="8">Cytochrome P450</fullName>
    </submittedName>
</protein>
<comment type="cofactor">
    <cofactor evidence="1">
        <name>heme</name>
        <dbReference type="ChEBI" id="CHEBI:30413"/>
    </cofactor>
</comment>
<dbReference type="PANTHER" id="PTHR24279">
    <property type="entry name" value="CYTOCHROME P450"/>
    <property type="match status" value="1"/>
</dbReference>
<dbReference type="InterPro" id="IPR001128">
    <property type="entry name" value="Cyt_P450"/>
</dbReference>
<proteinExistence type="inferred from homology"/>
<evidence type="ECO:0000256" key="3">
    <source>
        <dbReference type="ARBA" id="ARBA00022617"/>
    </source>
</evidence>
<evidence type="ECO:0000256" key="7">
    <source>
        <dbReference type="ARBA" id="ARBA00023033"/>
    </source>
</evidence>
<evidence type="ECO:0000313" key="8">
    <source>
        <dbReference type="EMBL" id="KRT81415.1"/>
    </source>
</evidence>
<sequence length="214" mass="25166">MCIWSKRKLYIFISIKNYKNVGSYSTEVRSNVKKFDEVPGPISIPIVGTLYNYLPIIGPYHFDKLHHNGFKKLSRYGPIVREEIVPKVNILWLFKPEDIETLFRTEGKYPHRRSHLALEKYRLDKPNIYNTGGLVPTNGPEWFRLRSVLQKGLSSPASVQNFLPSTNNIVQDWLIRIKELSQFPNVDYLPELSRLFLECKKYRLRAYLMLIFCI</sequence>
<organism evidence="8 9">
    <name type="scientific">Oryctes borbonicus</name>
    <dbReference type="NCBI Taxonomy" id="1629725"/>
    <lineage>
        <taxon>Eukaryota</taxon>
        <taxon>Metazoa</taxon>
        <taxon>Ecdysozoa</taxon>
        <taxon>Arthropoda</taxon>
        <taxon>Hexapoda</taxon>
        <taxon>Insecta</taxon>
        <taxon>Pterygota</taxon>
        <taxon>Neoptera</taxon>
        <taxon>Endopterygota</taxon>
        <taxon>Coleoptera</taxon>
        <taxon>Polyphaga</taxon>
        <taxon>Scarabaeiformia</taxon>
        <taxon>Scarabaeidae</taxon>
        <taxon>Dynastinae</taxon>
        <taxon>Oryctes</taxon>
    </lineage>
</organism>
<evidence type="ECO:0000313" key="9">
    <source>
        <dbReference type="Proteomes" id="UP000051574"/>
    </source>
</evidence>
<dbReference type="GO" id="GO:0016705">
    <property type="term" value="F:oxidoreductase activity, acting on paired donors, with incorporation or reduction of molecular oxygen"/>
    <property type="evidence" value="ECO:0007669"/>
    <property type="project" value="InterPro"/>
</dbReference>
<evidence type="ECO:0000256" key="4">
    <source>
        <dbReference type="ARBA" id="ARBA00022723"/>
    </source>
</evidence>
<dbReference type="InterPro" id="IPR036396">
    <property type="entry name" value="Cyt_P450_sf"/>
</dbReference>
<dbReference type="GO" id="GO:0004497">
    <property type="term" value="F:monooxygenase activity"/>
    <property type="evidence" value="ECO:0007669"/>
    <property type="project" value="UniProtKB-KW"/>
</dbReference>
<dbReference type="GO" id="GO:0020037">
    <property type="term" value="F:heme binding"/>
    <property type="evidence" value="ECO:0007669"/>
    <property type="project" value="InterPro"/>
</dbReference>
<dbReference type="Gene3D" id="1.10.630.10">
    <property type="entry name" value="Cytochrome P450"/>
    <property type="match status" value="1"/>
</dbReference>
<dbReference type="SUPFAM" id="SSF48264">
    <property type="entry name" value="Cytochrome P450"/>
    <property type="match status" value="1"/>
</dbReference>
<comment type="similarity">
    <text evidence="2">Belongs to the cytochrome P450 family.</text>
</comment>
<keyword evidence="6" id="KW-0408">Iron</keyword>
<dbReference type="Pfam" id="PF00067">
    <property type="entry name" value="p450"/>
    <property type="match status" value="1"/>
</dbReference>
<dbReference type="EMBL" id="LJIG01016167">
    <property type="protein sequence ID" value="KRT81415.1"/>
    <property type="molecule type" value="Genomic_DNA"/>
</dbReference>
<evidence type="ECO:0000256" key="2">
    <source>
        <dbReference type="ARBA" id="ARBA00010617"/>
    </source>
</evidence>
<evidence type="ECO:0000256" key="1">
    <source>
        <dbReference type="ARBA" id="ARBA00001971"/>
    </source>
</evidence>
<dbReference type="AlphaFoldDB" id="A0A0T6B3H7"/>
<comment type="caution">
    <text evidence="8">The sequence shown here is derived from an EMBL/GenBank/DDBJ whole genome shotgun (WGS) entry which is preliminary data.</text>
</comment>
<evidence type="ECO:0000256" key="5">
    <source>
        <dbReference type="ARBA" id="ARBA00023002"/>
    </source>
</evidence>
<keyword evidence="4" id="KW-0479">Metal-binding</keyword>
<keyword evidence="5" id="KW-0560">Oxidoreductase</keyword>
<name>A0A0T6B3H7_9SCAR</name>
<keyword evidence="7" id="KW-0503">Monooxygenase</keyword>
<gene>
    <name evidence="8" type="ORF">AMK59_5122</name>
</gene>
<accession>A0A0T6B3H7</accession>
<dbReference type="PANTHER" id="PTHR24279:SF120">
    <property type="entry name" value="CYTOCHROME P450"/>
    <property type="match status" value="1"/>
</dbReference>
<dbReference type="GO" id="GO:0005506">
    <property type="term" value="F:iron ion binding"/>
    <property type="evidence" value="ECO:0007669"/>
    <property type="project" value="InterPro"/>
</dbReference>
<dbReference type="Proteomes" id="UP000051574">
    <property type="component" value="Unassembled WGS sequence"/>
</dbReference>
<reference evidence="8 9" key="1">
    <citation type="submission" date="2015-09" db="EMBL/GenBank/DDBJ databases">
        <title>Draft genome of the scarab beetle Oryctes borbonicus.</title>
        <authorList>
            <person name="Meyer J.M."/>
            <person name="Markov G.V."/>
            <person name="Baskaran P."/>
            <person name="Herrmann M."/>
            <person name="Sommer R.J."/>
            <person name="Roedelsperger C."/>
        </authorList>
    </citation>
    <scope>NUCLEOTIDE SEQUENCE [LARGE SCALE GENOMIC DNA]</scope>
    <source>
        <strain evidence="8">OB123</strain>
        <tissue evidence="8">Whole animal</tissue>
    </source>
</reference>